<dbReference type="AlphaFoldDB" id="A0A5B0MNY5"/>
<feature type="compositionally biased region" description="Pro residues" evidence="9">
    <location>
        <begin position="89"/>
        <end position="101"/>
    </location>
</feature>
<sequence length="496" mass="56221">MDSPARSGTPSEMSSPVANSHPPPSVHRQIHVPPGSRSVSRRHNSFFDSDSERLLPVGNHPTLAPQPSPRPVSRGPDSLFDSDSDRMPSPVPTGRRPPPWIPADMTVFIQPSDSSYNSLFDSESDEDAVPANPISYPSFPKLADFYFTKVLGQGSFGTVYLARSHYSKHSTAVKVTSKRNVVLSSFDQSLKGEAKILASLDHPFIIRIEFAFQNQDYLFVGLQVATNGTLSHYLDAYAPMSTTQALFYLSQITLALDYIHEQDIIHGDLKPENLLVSEGGYLKLTDFGLARSISSEKEANTCFGTMYYMAPEMIRRTTYGPSIDWWALGIIMYKSLFARFPFEVEHSADDDPRNYQDDHERVKLLIVNGRYQLPYPIDPHALSFMKRLLSHNPSHRLLDFATICNEYAYFEDVDWNHLWQKKYLPPFAPPSPSLELHDPAFDTDYTFRYVPRKVATRDRFHVFFKDFHYLRTPWQVIKDGQEPMPIPSSSIANGSA</sequence>
<gene>
    <name evidence="12" type="ORF">PGT21_014520</name>
</gene>
<dbReference type="Gene3D" id="3.30.200.20">
    <property type="entry name" value="Phosphorylase Kinase, domain 1"/>
    <property type="match status" value="1"/>
</dbReference>
<organism evidence="12 13">
    <name type="scientific">Puccinia graminis f. sp. tritici</name>
    <dbReference type="NCBI Taxonomy" id="56615"/>
    <lineage>
        <taxon>Eukaryota</taxon>
        <taxon>Fungi</taxon>
        <taxon>Dikarya</taxon>
        <taxon>Basidiomycota</taxon>
        <taxon>Pucciniomycotina</taxon>
        <taxon>Pucciniomycetes</taxon>
        <taxon>Pucciniales</taxon>
        <taxon>Pucciniaceae</taxon>
        <taxon>Puccinia</taxon>
    </lineage>
</organism>
<proteinExistence type="inferred from homology"/>
<dbReference type="InterPro" id="IPR008271">
    <property type="entry name" value="Ser/Thr_kinase_AS"/>
</dbReference>
<feature type="domain" description="AGC-kinase C-terminal" evidence="11">
    <location>
        <begin position="411"/>
        <end position="479"/>
    </location>
</feature>
<keyword evidence="6 7" id="KW-0067">ATP-binding</keyword>
<keyword evidence="13" id="KW-1185">Reference proteome</keyword>
<dbReference type="SMART" id="SM00220">
    <property type="entry name" value="S_TKc"/>
    <property type="match status" value="1"/>
</dbReference>
<dbReference type="PANTHER" id="PTHR24351">
    <property type="entry name" value="RIBOSOMAL PROTEIN S6 KINASE"/>
    <property type="match status" value="1"/>
</dbReference>
<keyword evidence="2" id="KW-0597">Phosphoprotein</keyword>
<accession>A0A5B0MNY5</accession>
<dbReference type="PROSITE" id="PS50011">
    <property type="entry name" value="PROTEIN_KINASE_DOM"/>
    <property type="match status" value="1"/>
</dbReference>
<keyword evidence="5" id="KW-0418">Kinase</keyword>
<dbReference type="PROSITE" id="PS51285">
    <property type="entry name" value="AGC_KINASE_CTER"/>
    <property type="match status" value="1"/>
</dbReference>
<dbReference type="SUPFAM" id="SSF56112">
    <property type="entry name" value="Protein kinase-like (PK-like)"/>
    <property type="match status" value="1"/>
</dbReference>
<evidence type="ECO:0000259" key="11">
    <source>
        <dbReference type="PROSITE" id="PS51285"/>
    </source>
</evidence>
<dbReference type="Pfam" id="PF00069">
    <property type="entry name" value="Pkinase"/>
    <property type="match status" value="1"/>
</dbReference>
<evidence type="ECO:0000256" key="1">
    <source>
        <dbReference type="ARBA" id="ARBA00022527"/>
    </source>
</evidence>
<dbReference type="Gene3D" id="1.10.510.10">
    <property type="entry name" value="Transferase(Phosphotransferase) domain 1"/>
    <property type="match status" value="1"/>
</dbReference>
<dbReference type="Proteomes" id="UP000324748">
    <property type="component" value="Unassembled WGS sequence"/>
</dbReference>
<evidence type="ECO:0008006" key="14">
    <source>
        <dbReference type="Google" id="ProtNLM"/>
    </source>
</evidence>
<dbReference type="PROSITE" id="PS00107">
    <property type="entry name" value="PROTEIN_KINASE_ATP"/>
    <property type="match status" value="1"/>
</dbReference>
<dbReference type="GO" id="GO:0005524">
    <property type="term" value="F:ATP binding"/>
    <property type="evidence" value="ECO:0007669"/>
    <property type="project" value="UniProtKB-UniRule"/>
</dbReference>
<comment type="similarity">
    <text evidence="8">Belongs to the protein kinase superfamily.</text>
</comment>
<evidence type="ECO:0000256" key="9">
    <source>
        <dbReference type="SAM" id="MobiDB-lite"/>
    </source>
</evidence>
<feature type="region of interest" description="Disordered" evidence="9">
    <location>
        <begin position="1"/>
        <end position="101"/>
    </location>
</feature>
<feature type="binding site" evidence="7">
    <location>
        <position position="174"/>
    </location>
    <ligand>
        <name>ATP</name>
        <dbReference type="ChEBI" id="CHEBI:30616"/>
    </ligand>
</feature>
<evidence type="ECO:0000256" key="7">
    <source>
        <dbReference type="PROSITE-ProRule" id="PRU10141"/>
    </source>
</evidence>
<comment type="caution">
    <text evidence="12">The sequence shown here is derived from an EMBL/GenBank/DDBJ whole genome shotgun (WGS) entry which is preliminary data.</text>
</comment>
<dbReference type="OrthoDB" id="2495693at2759"/>
<evidence type="ECO:0000313" key="13">
    <source>
        <dbReference type="Proteomes" id="UP000324748"/>
    </source>
</evidence>
<dbReference type="InterPro" id="IPR000719">
    <property type="entry name" value="Prot_kinase_dom"/>
</dbReference>
<keyword evidence="4 7" id="KW-0547">Nucleotide-binding</keyword>
<feature type="compositionally biased region" description="Polar residues" evidence="9">
    <location>
        <begin position="1"/>
        <end position="18"/>
    </location>
</feature>
<evidence type="ECO:0000256" key="3">
    <source>
        <dbReference type="ARBA" id="ARBA00022679"/>
    </source>
</evidence>
<keyword evidence="3" id="KW-0808">Transferase</keyword>
<evidence type="ECO:0000256" key="5">
    <source>
        <dbReference type="ARBA" id="ARBA00022777"/>
    </source>
</evidence>
<dbReference type="InterPro" id="IPR017441">
    <property type="entry name" value="Protein_kinase_ATP_BS"/>
</dbReference>
<evidence type="ECO:0000256" key="8">
    <source>
        <dbReference type="RuleBase" id="RU000304"/>
    </source>
</evidence>
<dbReference type="InterPro" id="IPR045270">
    <property type="entry name" value="STKc_AGC"/>
</dbReference>
<evidence type="ECO:0000256" key="6">
    <source>
        <dbReference type="ARBA" id="ARBA00022840"/>
    </source>
</evidence>
<dbReference type="CDD" id="cd05123">
    <property type="entry name" value="STKc_AGC"/>
    <property type="match status" value="1"/>
</dbReference>
<dbReference type="EMBL" id="VSWC01000144">
    <property type="protein sequence ID" value="KAA1077640.1"/>
    <property type="molecule type" value="Genomic_DNA"/>
</dbReference>
<dbReference type="GO" id="GO:0004674">
    <property type="term" value="F:protein serine/threonine kinase activity"/>
    <property type="evidence" value="ECO:0007669"/>
    <property type="project" value="UniProtKB-KW"/>
</dbReference>
<dbReference type="InterPro" id="IPR000961">
    <property type="entry name" value="AGC-kinase_C"/>
</dbReference>
<reference evidence="12 13" key="1">
    <citation type="submission" date="2019-05" db="EMBL/GenBank/DDBJ databases">
        <title>Emergence of the Ug99 lineage of the wheat stem rust pathogen through somatic hybridization.</title>
        <authorList>
            <person name="Li F."/>
            <person name="Upadhyaya N.M."/>
            <person name="Sperschneider J."/>
            <person name="Matny O."/>
            <person name="Nguyen-Phuc H."/>
            <person name="Mago R."/>
            <person name="Raley C."/>
            <person name="Miller M.E."/>
            <person name="Silverstein K.A.T."/>
            <person name="Henningsen E."/>
            <person name="Hirsch C.D."/>
            <person name="Visser B."/>
            <person name="Pretorius Z.A."/>
            <person name="Steffenson B.J."/>
            <person name="Schwessinger B."/>
            <person name="Dodds P.N."/>
            <person name="Figueroa M."/>
        </authorList>
    </citation>
    <scope>NUCLEOTIDE SEQUENCE [LARGE SCALE GENOMIC DNA]</scope>
    <source>
        <strain evidence="12">21-0</strain>
    </source>
</reference>
<evidence type="ECO:0000256" key="2">
    <source>
        <dbReference type="ARBA" id="ARBA00022553"/>
    </source>
</evidence>
<name>A0A5B0MNY5_PUCGR</name>
<keyword evidence="1 8" id="KW-0723">Serine/threonine-protein kinase</keyword>
<evidence type="ECO:0000256" key="4">
    <source>
        <dbReference type="ARBA" id="ARBA00022741"/>
    </source>
</evidence>
<evidence type="ECO:0000259" key="10">
    <source>
        <dbReference type="PROSITE" id="PS50011"/>
    </source>
</evidence>
<dbReference type="InterPro" id="IPR011009">
    <property type="entry name" value="Kinase-like_dom_sf"/>
</dbReference>
<feature type="domain" description="Protein kinase" evidence="10">
    <location>
        <begin position="145"/>
        <end position="410"/>
    </location>
</feature>
<protein>
    <recommendedName>
        <fullName evidence="14">AGC protein kinase</fullName>
    </recommendedName>
</protein>
<dbReference type="PROSITE" id="PS00108">
    <property type="entry name" value="PROTEIN_KINASE_ST"/>
    <property type="match status" value="1"/>
</dbReference>
<dbReference type="FunFam" id="1.10.510.10:FF:000982">
    <property type="entry name" value="AGC protein kinase"/>
    <property type="match status" value="1"/>
</dbReference>
<evidence type="ECO:0000313" key="12">
    <source>
        <dbReference type="EMBL" id="KAA1077640.1"/>
    </source>
</evidence>